<evidence type="ECO:0000313" key="1">
    <source>
        <dbReference type="EMBL" id="AFK42746.1"/>
    </source>
</evidence>
<accession>I3SR54</accession>
<proteinExistence type="evidence at transcript level"/>
<organism evidence="1">
    <name type="scientific">Medicago truncatula</name>
    <name type="common">Barrel medic</name>
    <name type="synonym">Medicago tribuloides</name>
    <dbReference type="NCBI Taxonomy" id="3880"/>
    <lineage>
        <taxon>Eukaryota</taxon>
        <taxon>Viridiplantae</taxon>
        <taxon>Streptophyta</taxon>
        <taxon>Embryophyta</taxon>
        <taxon>Tracheophyta</taxon>
        <taxon>Spermatophyta</taxon>
        <taxon>Magnoliopsida</taxon>
        <taxon>eudicotyledons</taxon>
        <taxon>Gunneridae</taxon>
        <taxon>Pentapetalae</taxon>
        <taxon>rosids</taxon>
        <taxon>fabids</taxon>
        <taxon>Fabales</taxon>
        <taxon>Fabaceae</taxon>
        <taxon>Papilionoideae</taxon>
        <taxon>50 kb inversion clade</taxon>
        <taxon>NPAAA clade</taxon>
        <taxon>Hologalegina</taxon>
        <taxon>IRL clade</taxon>
        <taxon>Trifolieae</taxon>
        <taxon>Medicago</taxon>
    </lineage>
</organism>
<protein>
    <submittedName>
        <fullName evidence="1">Uncharacterized protein</fullName>
    </submittedName>
</protein>
<sequence>MFEIRRIKTRFAGYGKRLDHMMIGDSRSS</sequence>
<name>I3SR54_MEDTR</name>
<reference evidence="1" key="1">
    <citation type="submission" date="2012-05" db="EMBL/GenBank/DDBJ databases">
        <authorList>
            <person name="Krishnakumar V."/>
            <person name="Cheung F."/>
            <person name="Xiao Y."/>
            <person name="Chan A."/>
            <person name="Moskal W.A."/>
            <person name="Town C.D."/>
        </authorList>
    </citation>
    <scope>NUCLEOTIDE SEQUENCE</scope>
</reference>
<dbReference type="AlphaFoldDB" id="I3SR54"/>
<dbReference type="EMBL" id="BT142952">
    <property type="protein sequence ID" value="AFK42746.1"/>
    <property type="molecule type" value="mRNA"/>
</dbReference>